<accession>A0ABS8MC13</accession>
<evidence type="ECO:0000256" key="1">
    <source>
        <dbReference type="SAM" id="Coils"/>
    </source>
</evidence>
<evidence type="ECO:0000256" key="2">
    <source>
        <dbReference type="SAM" id="SignalP"/>
    </source>
</evidence>
<keyword evidence="2" id="KW-0732">Signal</keyword>
<organism evidence="3 4">
    <name type="scientific">Flavobacterium piscisymbiosum</name>
    <dbReference type="NCBI Taxonomy" id="2893753"/>
    <lineage>
        <taxon>Bacteria</taxon>
        <taxon>Pseudomonadati</taxon>
        <taxon>Bacteroidota</taxon>
        <taxon>Flavobacteriia</taxon>
        <taxon>Flavobacteriales</taxon>
        <taxon>Flavobacteriaceae</taxon>
        <taxon>Flavobacterium</taxon>
    </lineage>
</organism>
<protein>
    <submittedName>
        <fullName evidence="3">Uncharacterized protein</fullName>
    </submittedName>
</protein>
<feature type="chain" id="PRO_5047528213" evidence="2">
    <location>
        <begin position="21"/>
        <end position="734"/>
    </location>
</feature>
<keyword evidence="1" id="KW-0175">Coiled coil</keyword>
<gene>
    <name evidence="3" type="ORF">LNP81_08195</name>
</gene>
<evidence type="ECO:0000313" key="3">
    <source>
        <dbReference type="EMBL" id="MCC9062974.1"/>
    </source>
</evidence>
<feature type="coiled-coil region" evidence="1">
    <location>
        <begin position="511"/>
        <end position="538"/>
    </location>
</feature>
<keyword evidence="4" id="KW-1185">Reference proteome</keyword>
<reference evidence="3" key="1">
    <citation type="submission" date="2021-11" db="EMBL/GenBank/DDBJ databases">
        <title>Description of novel Flavobacterium species.</title>
        <authorList>
            <person name="Saticioglu I.B."/>
            <person name="Ay H."/>
            <person name="Altun S."/>
            <person name="Duman M."/>
        </authorList>
    </citation>
    <scope>NUCLEOTIDE SEQUENCE</scope>
    <source>
        <strain evidence="3">F-30</strain>
    </source>
</reference>
<name>A0ABS8MC13_9FLAO</name>
<comment type="caution">
    <text evidence="3">The sequence shown here is derived from an EMBL/GenBank/DDBJ whole genome shotgun (WGS) entry which is preliminary data.</text>
</comment>
<proteinExistence type="predicted"/>
<sequence>MQNYWSFLLLFLFLSAPSFAQQETLKSKSYYSLDDSGRRMKLNLLDNNKFELVLSYGDYEVINDSLLFKNKDGDKSVFEVQYIKNAKIKRDKIKVSFEEDSSLYGIYIGTQNGTDSIHYQKVSDLTAYDSNGDFNESFEMNRAQYFYFVNEGFDYETRKIFKYEIPNAITELKVKVNYVLPNIPIKGYLDNKKNELSIGEYDNITVFYSDEPIVDSDKSIIPPLETKQVLSWTYPGKEETDGDPVAPEESADLPATDFKIEIAKSLPEALHQTKTDGNKFLAVYSDPKNAEAQAEFDNLIEKQQRYIGYISSTYEPQYDPFNFYLTSKDDENWLKKNKMTDSPVLMVLDEKGTILAWAKSNLSPDKTDKFMYYDSFNGKLKRTYLKNNFAQTVNTKNSKDVELVQAFYDVSALGPLGDYDYEYSEEDGNKDDFKFVKFDLDQKKARQVWKKVIETHQNDISPDMVLVQAILQEIKSVGYTKQVYLKDKVLDEVDFKSIDYLLKHYDAIDAKRKAFNELENAQIQIGNLSTEISNALQNSTSIYNDGSYIKSDQRKIKEAYEKILSIDQVNFEFYRNYFLYLADNAEKTNDNTVYIQEFEKYFGKYLVNKDSMVQNLDQLFDNAFDSNSLHYYDWKEFKEYHSNLCNEISWSVVLDSKNQSYIKKAINWSECSLVLNKNNPYYLDTLAQLYYKDGQKEKAITTQTLAVKYVNEDVEEQTATDIRETLSKMQNGTY</sequence>
<dbReference type="RefSeq" id="WP_230034916.1">
    <property type="nucleotide sequence ID" value="NZ_JAJJMM010000001.1"/>
</dbReference>
<evidence type="ECO:0000313" key="4">
    <source>
        <dbReference type="Proteomes" id="UP001430679"/>
    </source>
</evidence>
<dbReference type="Proteomes" id="UP001430679">
    <property type="component" value="Unassembled WGS sequence"/>
</dbReference>
<dbReference type="EMBL" id="JAJJMM010000001">
    <property type="protein sequence ID" value="MCC9062974.1"/>
    <property type="molecule type" value="Genomic_DNA"/>
</dbReference>
<feature type="signal peptide" evidence="2">
    <location>
        <begin position="1"/>
        <end position="20"/>
    </location>
</feature>